<dbReference type="InterPro" id="IPR036388">
    <property type="entry name" value="WH-like_DNA-bd_sf"/>
</dbReference>
<dbReference type="PROSITE" id="PS51755">
    <property type="entry name" value="OMPR_PHOB"/>
    <property type="match status" value="1"/>
</dbReference>
<reference evidence="4 5" key="1">
    <citation type="submission" date="2018-06" db="EMBL/GenBank/DDBJ databases">
        <title>Genomic Encyclopedia of Type Strains, Phase IV (KMG-IV): sequencing the most valuable type-strain genomes for metagenomic binning, comparative biology and taxonomic classification.</title>
        <authorList>
            <person name="Goeker M."/>
        </authorList>
    </citation>
    <scope>NUCLEOTIDE SEQUENCE [LARGE SCALE GENOMIC DNA]</scope>
    <source>
        <strain evidence="4 5">DSM 24875</strain>
    </source>
</reference>
<keyword evidence="5" id="KW-1185">Reference proteome</keyword>
<dbReference type="OrthoDB" id="8237486at2"/>
<dbReference type="RefSeq" id="WP_113892629.1">
    <property type="nucleotide sequence ID" value="NZ_QNRK01000042.1"/>
</dbReference>
<feature type="domain" description="OmpR/PhoB-type" evidence="3">
    <location>
        <begin position="11"/>
        <end position="118"/>
    </location>
</feature>
<organism evidence="4 5">
    <name type="scientific">Roseiarcus fermentans</name>
    <dbReference type="NCBI Taxonomy" id="1473586"/>
    <lineage>
        <taxon>Bacteria</taxon>
        <taxon>Pseudomonadati</taxon>
        <taxon>Pseudomonadota</taxon>
        <taxon>Alphaproteobacteria</taxon>
        <taxon>Hyphomicrobiales</taxon>
        <taxon>Roseiarcaceae</taxon>
        <taxon>Roseiarcus</taxon>
    </lineage>
</organism>
<proteinExistence type="predicted"/>
<dbReference type="SUPFAM" id="SSF46894">
    <property type="entry name" value="C-terminal effector domain of the bipartite response regulators"/>
    <property type="match status" value="1"/>
</dbReference>
<comment type="caution">
    <text evidence="4">The sequence shown here is derived from an EMBL/GenBank/DDBJ whole genome shotgun (WGS) entry which is preliminary data.</text>
</comment>
<dbReference type="Proteomes" id="UP000253529">
    <property type="component" value="Unassembled WGS sequence"/>
</dbReference>
<dbReference type="Pfam" id="PF00486">
    <property type="entry name" value="Trans_reg_C"/>
    <property type="match status" value="1"/>
</dbReference>
<evidence type="ECO:0000256" key="2">
    <source>
        <dbReference type="PROSITE-ProRule" id="PRU01091"/>
    </source>
</evidence>
<feature type="DNA-binding region" description="OmpR/PhoB-type" evidence="2">
    <location>
        <begin position="11"/>
        <end position="118"/>
    </location>
</feature>
<sequence>MTRAVDADRRAEIERLEDENAALRLRIDDLEAALYRPDLLIPDAWGLTKRQRDLFGALIASGPAVLTREAAMSALYAGRDWPECGKILDVLICHVRRKIAPDGFGIETAWGRGWRLDEATRAVFCRPAAASRDDAVRAASAAFGARRISGAAFARRMEACGAVAAPAAAGRSSPASAL</sequence>
<name>A0A366EN27_9HYPH</name>
<dbReference type="Gene3D" id="1.10.10.10">
    <property type="entry name" value="Winged helix-like DNA-binding domain superfamily/Winged helix DNA-binding domain"/>
    <property type="match status" value="1"/>
</dbReference>
<dbReference type="GO" id="GO:0003677">
    <property type="term" value="F:DNA binding"/>
    <property type="evidence" value="ECO:0007669"/>
    <property type="project" value="UniProtKB-UniRule"/>
</dbReference>
<evidence type="ECO:0000259" key="3">
    <source>
        <dbReference type="PROSITE" id="PS51755"/>
    </source>
</evidence>
<evidence type="ECO:0000313" key="4">
    <source>
        <dbReference type="EMBL" id="RBP03827.1"/>
    </source>
</evidence>
<dbReference type="GO" id="GO:0006355">
    <property type="term" value="P:regulation of DNA-templated transcription"/>
    <property type="evidence" value="ECO:0007669"/>
    <property type="project" value="InterPro"/>
</dbReference>
<dbReference type="InterPro" id="IPR016032">
    <property type="entry name" value="Sig_transdc_resp-reg_C-effctor"/>
</dbReference>
<dbReference type="EMBL" id="QNRK01000042">
    <property type="protein sequence ID" value="RBP03827.1"/>
    <property type="molecule type" value="Genomic_DNA"/>
</dbReference>
<protein>
    <submittedName>
        <fullName evidence="4">Transcriptional regulator</fullName>
    </submittedName>
</protein>
<dbReference type="SMART" id="SM00862">
    <property type="entry name" value="Trans_reg_C"/>
    <property type="match status" value="1"/>
</dbReference>
<evidence type="ECO:0000256" key="1">
    <source>
        <dbReference type="ARBA" id="ARBA00023125"/>
    </source>
</evidence>
<dbReference type="AlphaFoldDB" id="A0A366EN27"/>
<dbReference type="GO" id="GO:0000160">
    <property type="term" value="P:phosphorelay signal transduction system"/>
    <property type="evidence" value="ECO:0007669"/>
    <property type="project" value="InterPro"/>
</dbReference>
<keyword evidence="1 2" id="KW-0238">DNA-binding</keyword>
<gene>
    <name evidence="4" type="ORF">DFR50_14275</name>
</gene>
<accession>A0A366EN27</accession>
<dbReference type="InterPro" id="IPR001867">
    <property type="entry name" value="OmpR/PhoB-type_DNA-bd"/>
</dbReference>
<evidence type="ECO:0000313" key="5">
    <source>
        <dbReference type="Proteomes" id="UP000253529"/>
    </source>
</evidence>